<dbReference type="Gene3D" id="1.10.3680.10">
    <property type="entry name" value="TerB-like"/>
    <property type="match status" value="1"/>
</dbReference>
<evidence type="ECO:0000256" key="1">
    <source>
        <dbReference type="SAM" id="MobiDB-lite"/>
    </source>
</evidence>
<dbReference type="PATRIC" id="fig|1179773.3.peg.5643"/>
<gene>
    <name evidence="5" type="ordered locus">BN6_56010</name>
</gene>
<feature type="domain" description="TerB-C" evidence="4">
    <location>
        <begin position="633"/>
        <end position="746"/>
    </location>
</feature>
<dbReference type="RefSeq" id="WP_015102972.1">
    <property type="nucleotide sequence ID" value="NC_019673.1"/>
</dbReference>
<feature type="domain" description="Co-chaperone DjlA N-terminal" evidence="2">
    <location>
        <begin position="477"/>
        <end position="583"/>
    </location>
</feature>
<reference evidence="5 6" key="1">
    <citation type="journal article" date="2012" name="BMC Genomics">
        <title>Complete genome sequence of Saccharothrix espanaensis DSM 44229T and comparison to the other completely sequenced Pseudonocardiaceae.</title>
        <authorList>
            <person name="Strobel T."/>
            <person name="Al-Dilaimi A."/>
            <person name="Blom J."/>
            <person name="Gessner A."/>
            <person name="Kalinowski J."/>
            <person name="Luzhetska M."/>
            <person name="Puhler A."/>
            <person name="Szczepanowski R."/>
            <person name="Bechthold A."/>
            <person name="Ruckert C."/>
        </authorList>
    </citation>
    <scope>NUCLEOTIDE SEQUENCE [LARGE SCALE GENOMIC DNA]</scope>
    <source>
        <strain evidence="6">ATCC 51144 / DSM 44229 / JCM 9112 / NBRC 15066 / NRRL 15764</strain>
    </source>
</reference>
<feature type="domain" description="TerB N-terminal" evidence="3">
    <location>
        <begin position="67"/>
        <end position="270"/>
    </location>
</feature>
<dbReference type="AlphaFoldDB" id="K0JY23"/>
<name>K0JY23_SACES</name>
<evidence type="ECO:0000313" key="5">
    <source>
        <dbReference type="EMBL" id="CCH32860.1"/>
    </source>
</evidence>
<dbReference type="Pfam" id="PF13208">
    <property type="entry name" value="TerB_N"/>
    <property type="match status" value="1"/>
</dbReference>
<proteinExistence type="predicted"/>
<dbReference type="eggNOG" id="COG4103">
    <property type="taxonomic scope" value="Bacteria"/>
</dbReference>
<dbReference type="InterPro" id="IPR025266">
    <property type="entry name" value="TerB_N"/>
</dbReference>
<dbReference type="Pfam" id="PF05099">
    <property type="entry name" value="TerB"/>
    <property type="match status" value="1"/>
</dbReference>
<dbReference type="Pfam" id="PF15615">
    <property type="entry name" value="TerB_C"/>
    <property type="match status" value="1"/>
</dbReference>
<sequence>MGLFDRLRQRFGGGATAIAPPRYLPPVPPQVSAPYPPQPVAAPHPRPPQPASPRRPAVSGHSWVPVGATTSLAGRTLPGMVYFGRLTRSDVVSGGNVEVIDPTLPIDWRKPDFAGQEMDYWPAYHSITPRSRAAYLLWLEGGRWAADAYIGYVFLYFYGLERRALVDAQQDPAARADLPRILSEVVRLLTVYGGNSSFRQYATEFQQALRALISKGVGPAPDPAEHDKWPPPLTLRVGLGRFAAEGRPLPVEWAWSWAMLHPEIYARTPATRCPDEFRALFTTRYRARCPDGLRIRSLKSRVDFSYRPASGGLRSTTWHLDVPDVFTSAAPTKVLKALVDSCTDDLDAYSRLIGRRPEAAGTLPALALLPDELFTGDLAGLRPLRELVDRTLPDDVRQARLELADLTSLWPARTPGKFAKADAVGLAQLLDKFGIGIEPDVRLGGPLQSAGAAVLFRVTAAQSATTTPEYTAAATLLHLAAVVSAADDDVSTAERDHLVSHLETSLHLTPGERIRLTAHLDWLLASKLKLTGLTKRLGVLTDGQRAHVAEFATAIAAADGVVSPAEVDTLRKIYKLLGQEPDAVYAELHALTSASTRPAPAVEPVVVMPADTGPTGYLIPPPPTPDLPVGVMRLDPALVEATMRESAAVAALLAEVFAEEPEDAAPPSPAPVVAVDLVGLLDAAHSTLLRELSTRPSWTRLEFDALCAEANLMPEGALDVLNEAAVDAADEPVVEDDGDRLLINDYALGELLA</sequence>
<dbReference type="KEGG" id="sesp:BN6_56010"/>
<accession>K0JY23</accession>
<evidence type="ECO:0000259" key="3">
    <source>
        <dbReference type="Pfam" id="PF13208"/>
    </source>
</evidence>
<evidence type="ECO:0000259" key="2">
    <source>
        <dbReference type="Pfam" id="PF05099"/>
    </source>
</evidence>
<dbReference type="InterPro" id="IPR007791">
    <property type="entry name" value="DjlA_N"/>
</dbReference>
<feature type="region of interest" description="Disordered" evidence="1">
    <location>
        <begin position="15"/>
        <end position="61"/>
    </location>
</feature>
<evidence type="ECO:0000259" key="4">
    <source>
        <dbReference type="Pfam" id="PF15615"/>
    </source>
</evidence>
<organism evidence="5 6">
    <name type="scientific">Saccharothrix espanaensis (strain ATCC 51144 / DSM 44229 / JCM 9112 / NBRC 15066 / NRRL 15764)</name>
    <dbReference type="NCBI Taxonomy" id="1179773"/>
    <lineage>
        <taxon>Bacteria</taxon>
        <taxon>Bacillati</taxon>
        <taxon>Actinomycetota</taxon>
        <taxon>Actinomycetes</taxon>
        <taxon>Pseudonocardiales</taxon>
        <taxon>Pseudonocardiaceae</taxon>
        <taxon>Saccharothrix</taxon>
    </lineage>
</organism>
<dbReference type="InterPro" id="IPR029024">
    <property type="entry name" value="TerB-like"/>
</dbReference>
<dbReference type="Proteomes" id="UP000006281">
    <property type="component" value="Chromosome"/>
</dbReference>
<dbReference type="InterPro" id="IPR028932">
    <property type="entry name" value="TerB-C"/>
</dbReference>
<dbReference type="STRING" id="1179773.BN6_56010"/>
<dbReference type="SUPFAM" id="SSF158682">
    <property type="entry name" value="TerB-like"/>
    <property type="match status" value="1"/>
</dbReference>
<evidence type="ECO:0000313" key="6">
    <source>
        <dbReference type="Proteomes" id="UP000006281"/>
    </source>
</evidence>
<dbReference type="EMBL" id="HE804045">
    <property type="protein sequence ID" value="CCH32860.1"/>
    <property type="molecule type" value="Genomic_DNA"/>
</dbReference>
<protein>
    <recommendedName>
        <fullName evidence="7">Tellurite resistance protein TerB</fullName>
    </recommendedName>
</protein>
<dbReference type="HOGENOM" id="CLU_013355_0_0_11"/>
<feature type="compositionally biased region" description="Pro residues" evidence="1">
    <location>
        <begin position="22"/>
        <end position="53"/>
    </location>
</feature>
<evidence type="ECO:0008006" key="7">
    <source>
        <dbReference type="Google" id="ProtNLM"/>
    </source>
</evidence>
<keyword evidence="6" id="KW-1185">Reference proteome</keyword>
<dbReference type="CDD" id="cd07176">
    <property type="entry name" value="terB"/>
    <property type="match status" value="1"/>
</dbReference>